<proteinExistence type="inferred from homology"/>
<dbReference type="PROSITE" id="PS51257">
    <property type="entry name" value="PROKAR_LIPOPROTEIN"/>
    <property type="match status" value="1"/>
</dbReference>
<feature type="domain" description="Capsule synthesis protein CapA" evidence="4">
    <location>
        <begin position="56"/>
        <end position="316"/>
    </location>
</feature>
<comment type="similarity">
    <text evidence="1">Belongs to the CapA family.</text>
</comment>
<feature type="region of interest" description="Disordered" evidence="2">
    <location>
        <begin position="25"/>
        <end position="47"/>
    </location>
</feature>
<keyword evidence="6" id="KW-1185">Reference proteome</keyword>
<sequence length="396" mass="41029">MIPYTRYAATALLAALAVGCGAPSAAPPSRPAPSAPAAAGGHAGAPPPSAAKSPFTLVASGDVLASYPSVLDTAKEDAPDVARRGVAPTGYDYRPMLKGIKPVIAGADLALCHLGTPLGPLTGPFTSSGAFQAPPQVATALKDAGFDSCATASGHTLDRGDAGVRSTLEALDTVGMRHTGSARDAAEGSRPALLRARGGAEIAHLSYALGEGWATARGDRPWAVNPVDEQRIIADARAARRAGADLVVVGVEWGTEYRTAPDATQLALARALTASETDGRPDIDLILGTGSRTPQAYEKVNGVWVVYGLGDQIAGAMKKPEGNWGTVARFRFAPPERSGERWQVTDAEYVPQLFTRDQPLRTLNLGRTKKWVKERAAIGKTVLSRGAAASGLKAGR</sequence>
<dbReference type="EMBL" id="VKLS01000606">
    <property type="protein sequence ID" value="TSB23347.1"/>
    <property type="molecule type" value="Genomic_DNA"/>
</dbReference>
<dbReference type="OrthoDB" id="9810718at2"/>
<keyword evidence="3" id="KW-0732">Signal</keyword>
<organism evidence="5 6">
    <name type="scientific">Streptomyces benahoarensis</name>
    <dbReference type="NCBI Taxonomy" id="2595054"/>
    <lineage>
        <taxon>Bacteria</taxon>
        <taxon>Bacillati</taxon>
        <taxon>Actinomycetota</taxon>
        <taxon>Actinomycetes</taxon>
        <taxon>Kitasatosporales</taxon>
        <taxon>Streptomycetaceae</taxon>
        <taxon>Streptomyces</taxon>
    </lineage>
</organism>
<reference evidence="5 6" key="1">
    <citation type="submission" date="2019-07" db="EMBL/GenBank/DDBJ databases">
        <title>Draft genome for Streptomyces benahoarensis MZ03-48.</title>
        <authorList>
            <person name="Gonzalez-Pimentel J.L."/>
        </authorList>
    </citation>
    <scope>NUCLEOTIDE SEQUENCE [LARGE SCALE GENOMIC DNA]</scope>
    <source>
        <strain evidence="5 6">MZ03-48</strain>
    </source>
</reference>
<name>A0A553Y285_9ACTN</name>
<evidence type="ECO:0000256" key="3">
    <source>
        <dbReference type="SAM" id="SignalP"/>
    </source>
</evidence>
<evidence type="ECO:0000256" key="2">
    <source>
        <dbReference type="SAM" id="MobiDB-lite"/>
    </source>
</evidence>
<comment type="caution">
    <text evidence="5">The sequence shown here is derived from an EMBL/GenBank/DDBJ whole genome shotgun (WGS) entry which is preliminary data.</text>
</comment>
<dbReference type="InterPro" id="IPR019079">
    <property type="entry name" value="Capsule_synth_CapA"/>
</dbReference>
<evidence type="ECO:0000259" key="4">
    <source>
        <dbReference type="SMART" id="SM00854"/>
    </source>
</evidence>
<dbReference type="SUPFAM" id="SSF56300">
    <property type="entry name" value="Metallo-dependent phosphatases"/>
    <property type="match status" value="1"/>
</dbReference>
<evidence type="ECO:0000313" key="5">
    <source>
        <dbReference type="EMBL" id="TSB23347.1"/>
    </source>
</evidence>
<dbReference type="AlphaFoldDB" id="A0A553Y285"/>
<protein>
    <submittedName>
        <fullName evidence="5">CapA family protein</fullName>
    </submittedName>
</protein>
<evidence type="ECO:0000256" key="1">
    <source>
        <dbReference type="ARBA" id="ARBA00005662"/>
    </source>
</evidence>
<dbReference type="SMART" id="SM00854">
    <property type="entry name" value="PGA_cap"/>
    <property type="match status" value="1"/>
</dbReference>
<gene>
    <name evidence="5" type="ORF">FNZ23_27565</name>
</gene>
<feature type="compositionally biased region" description="Pro residues" evidence="2">
    <location>
        <begin position="25"/>
        <end position="34"/>
    </location>
</feature>
<feature type="chain" id="PRO_5039203933" evidence="3">
    <location>
        <begin position="26"/>
        <end position="396"/>
    </location>
</feature>
<dbReference type="Pfam" id="PF09587">
    <property type="entry name" value="PGA_cap"/>
    <property type="match status" value="1"/>
</dbReference>
<dbReference type="PANTHER" id="PTHR33393">
    <property type="entry name" value="POLYGLUTAMINE SYNTHESIS ACCESSORY PROTEIN RV0574C-RELATED"/>
    <property type="match status" value="1"/>
</dbReference>
<dbReference type="Proteomes" id="UP000320888">
    <property type="component" value="Unassembled WGS sequence"/>
</dbReference>
<evidence type="ECO:0000313" key="6">
    <source>
        <dbReference type="Proteomes" id="UP000320888"/>
    </source>
</evidence>
<dbReference type="InterPro" id="IPR029052">
    <property type="entry name" value="Metallo-depent_PP-like"/>
</dbReference>
<feature type="signal peptide" evidence="3">
    <location>
        <begin position="1"/>
        <end position="25"/>
    </location>
</feature>
<dbReference type="InterPro" id="IPR052169">
    <property type="entry name" value="CW_Biosynth-Accessory"/>
</dbReference>
<dbReference type="PANTHER" id="PTHR33393:SF13">
    <property type="entry name" value="PGA BIOSYNTHESIS PROTEIN CAPA"/>
    <property type="match status" value="1"/>
</dbReference>
<dbReference type="Gene3D" id="3.60.21.10">
    <property type="match status" value="1"/>
</dbReference>
<accession>A0A553Y285</accession>
<dbReference type="RefSeq" id="WP_143941285.1">
    <property type="nucleotide sequence ID" value="NZ_VKLS01000606.1"/>
</dbReference>